<accession>A0A832ARP1</accession>
<dbReference type="Pfam" id="PF09910">
    <property type="entry name" value="DUF2139"/>
    <property type="match status" value="1"/>
</dbReference>
<reference evidence="1" key="1">
    <citation type="journal article" date="2020" name="mSystems">
        <title>Genome- and Community-Level Interaction Insights into Carbon Utilization and Element Cycling Functions of Hydrothermarchaeota in Hydrothermal Sediment.</title>
        <authorList>
            <person name="Zhou Z."/>
            <person name="Liu Y."/>
            <person name="Xu W."/>
            <person name="Pan J."/>
            <person name="Luo Z.H."/>
            <person name="Li M."/>
        </authorList>
    </citation>
    <scope>NUCLEOTIDE SEQUENCE</scope>
    <source>
        <strain evidence="1">SpSt-629</strain>
    </source>
</reference>
<name>A0A832ARP1_9CREN</name>
<sequence>MSKILNNLGGVFPPRYGPEWGSGGIFGLKYYKETLYFTLAFEAEAHFINDNEKVYRYELVGPGPRSGGDTYNAVDVVDEYIYFGGWVHAPAVYVGRKNGMGSYISFKNKCSHIHSYDVYNARVELLWKECLNHETDWVGEVSEIVYDPVGDRLLLARGDGMVNLGVYQIDRKGGNYRKLSSVAAQKGSYFYDHICFDMFKDWIDGVIGIQCVDLVEDKVRYLELKDIAKMSIDGGEVSWRLPGSATSAYGRFFLFIRGGLLVGNPVDESIEPIVFYRLFDFGLSGYTPRRSMAKPFAGGILVGFNSYSEATIKSTNEYERILSKATNTIVAPSVLLFIAPPIAKIVGIFGARITGFESVEDKLIVAYDTMANTFRYDALPIDAGFRGFTILDQDIVNRNPPLKFVIRGFQVENRTFGGIPTAGYREPSIEVLSSKDNKIYIYEYDLSLPPTSIVQDVYTLSKGKNVLDLKSYRNSILSFKLEKEDREALIKINLM</sequence>
<evidence type="ECO:0000313" key="1">
    <source>
        <dbReference type="EMBL" id="HFQ78779.1"/>
    </source>
</evidence>
<dbReference type="AlphaFoldDB" id="A0A832ARP1"/>
<dbReference type="EMBL" id="DTAU01000065">
    <property type="protein sequence ID" value="HFQ78779.1"/>
    <property type="molecule type" value="Genomic_DNA"/>
</dbReference>
<comment type="caution">
    <text evidence="1">The sequence shown here is derived from an EMBL/GenBank/DDBJ whole genome shotgun (WGS) entry which is preliminary data.</text>
</comment>
<dbReference type="InterPro" id="IPR016675">
    <property type="entry name" value="UCP016666"/>
</dbReference>
<gene>
    <name evidence="1" type="ORF">ENT99_03630</name>
</gene>
<dbReference type="SUPFAM" id="SSF69304">
    <property type="entry name" value="Tricorn protease N-terminal domain"/>
    <property type="match status" value="1"/>
</dbReference>
<proteinExistence type="predicted"/>
<protein>
    <submittedName>
        <fullName evidence="1">DUF2139 domain-containing protein</fullName>
    </submittedName>
</protein>
<organism evidence="1">
    <name type="scientific">Ignisphaera aggregans</name>
    <dbReference type="NCBI Taxonomy" id="334771"/>
    <lineage>
        <taxon>Archaea</taxon>
        <taxon>Thermoproteota</taxon>
        <taxon>Thermoprotei</taxon>
        <taxon>Desulfurococcales</taxon>
        <taxon>Desulfurococcaceae</taxon>
        <taxon>Ignisphaera</taxon>
    </lineage>
</organism>